<dbReference type="KEGG" id="sal:Sala_1223"/>
<dbReference type="SUPFAM" id="SSF56059">
    <property type="entry name" value="Glutathione synthetase ATP-binding domain-like"/>
    <property type="match status" value="1"/>
</dbReference>
<evidence type="ECO:0000256" key="7">
    <source>
        <dbReference type="ARBA" id="ARBA00022840"/>
    </source>
</evidence>
<keyword evidence="9" id="KW-0809">Transit peptide</keyword>
<dbReference type="GO" id="GO:0016042">
    <property type="term" value="P:lipid catabolic process"/>
    <property type="evidence" value="ECO:0007669"/>
    <property type="project" value="UniProtKB-KW"/>
</dbReference>
<sequence>MFKKILIANRGEIACRVIKTARRMGIATVAVYSDADARAPFVQMADEAVHIGPSPASESYLVADKIIAACKATGAEAVHPGYGFLSERTSFAEALAKENIAFIGPPVNAIAAMGDKIESKKLAKEAGVNVVPGFVGEIRDTEHAVEISNEIGYPVMMKASAGGGGKGMRLAYDEKDVREGFEATKREGLNSFGDDRVFIEKFILNPRHIEIQILGDQHGNILYLNERECSIQRRHQKVVEEAPSPFVTPKMRQAMGEQCVALARAVGYYSAGTVELIVSGADPTGESFYFLEMNTRLQVEHPVTEAITGIDLVEQMIRVAAGEKLEMTQDDIKIDGWAIENRVYAEDPYRGFLPSTGRLVRYRTPVPAWTGDERGVDGVRVDAGVEEGGEVSIFYDPMIAKLVTWGKTRDEAADLQVAALDRFEIEGLGHNIDFVSAIMQHPRFRSGELTTGFIAEEYPEGFHGADTSEDVTQALAAIAGFMASAEADRARRTDGQLGDRLDPPAKWQVTIGGASHKVKIGRKHIKVDGEKVDIALEYTPGDRLVVAEIDDSELAVKVAKTRTGWRMTTRGRIHDVRVLPWHVAPLASHMIEKIPPDLSKFLICPMPGLLVALHVGEGDKVEAGQPLATVEAMKMENILRAEKAGVVKSVNAAQGDSLAVDAVILEME</sequence>
<dbReference type="InterPro" id="IPR005482">
    <property type="entry name" value="Biotin_COase_C"/>
</dbReference>
<dbReference type="PROSITE" id="PS00866">
    <property type="entry name" value="CPSASE_1"/>
    <property type="match status" value="1"/>
</dbReference>
<evidence type="ECO:0000256" key="14">
    <source>
        <dbReference type="ARBA" id="ARBA00049495"/>
    </source>
</evidence>
<evidence type="ECO:0000256" key="12">
    <source>
        <dbReference type="ARBA" id="ARBA00023211"/>
    </source>
</evidence>
<accession>Q1GTT4</accession>
<dbReference type="InterPro" id="IPR016185">
    <property type="entry name" value="PreATP-grasp_dom_sf"/>
</dbReference>
<dbReference type="GO" id="GO:0004658">
    <property type="term" value="F:propionyl-CoA carboxylase activity"/>
    <property type="evidence" value="ECO:0007669"/>
    <property type="project" value="UniProtKB-EC"/>
</dbReference>
<keyword evidence="4" id="KW-0436">Ligase</keyword>
<dbReference type="eggNOG" id="COG4770">
    <property type="taxonomic scope" value="Bacteria"/>
</dbReference>
<evidence type="ECO:0000256" key="10">
    <source>
        <dbReference type="ARBA" id="ARBA00022963"/>
    </source>
</evidence>
<dbReference type="SUPFAM" id="SSF51246">
    <property type="entry name" value="Rudiment single hybrid motif"/>
    <property type="match status" value="1"/>
</dbReference>
<evidence type="ECO:0000256" key="9">
    <source>
        <dbReference type="ARBA" id="ARBA00022946"/>
    </source>
</evidence>
<comment type="cofactor">
    <cofactor evidence="1">
        <name>biotin</name>
        <dbReference type="ChEBI" id="CHEBI:57586"/>
    </cofactor>
</comment>
<feature type="domain" description="ATP-grasp" evidence="17">
    <location>
        <begin position="120"/>
        <end position="321"/>
    </location>
</feature>
<dbReference type="RefSeq" id="WP_011541523.1">
    <property type="nucleotide sequence ID" value="NC_008048.1"/>
</dbReference>
<dbReference type="FunFam" id="3.30.1490.20:FF:000003">
    <property type="entry name" value="acetyl-CoA carboxylase isoform X1"/>
    <property type="match status" value="1"/>
</dbReference>
<dbReference type="InterPro" id="IPR001882">
    <property type="entry name" value="Biotin_BS"/>
</dbReference>
<dbReference type="PROSITE" id="PS50975">
    <property type="entry name" value="ATP_GRASP"/>
    <property type="match status" value="1"/>
</dbReference>
<name>Q1GTT4_SPHAL</name>
<dbReference type="InterPro" id="IPR005481">
    <property type="entry name" value="BC-like_N"/>
</dbReference>
<dbReference type="InterPro" id="IPR050856">
    <property type="entry name" value="Biotin_carboxylase_complex"/>
</dbReference>
<protein>
    <recommendedName>
        <fullName evidence="3">propionyl-CoA carboxylase</fullName>
        <ecNumber evidence="3">6.4.1.3</ecNumber>
    </recommendedName>
</protein>
<dbReference type="Pfam" id="PF02786">
    <property type="entry name" value="CPSase_L_D2"/>
    <property type="match status" value="1"/>
</dbReference>
<dbReference type="Pfam" id="PF00364">
    <property type="entry name" value="Biotin_lipoyl"/>
    <property type="match status" value="1"/>
</dbReference>
<keyword evidence="5" id="KW-0479">Metal-binding</keyword>
<dbReference type="InterPro" id="IPR005479">
    <property type="entry name" value="CPAse_ATP-bd"/>
</dbReference>
<feature type="domain" description="Biotin carboxylation" evidence="18">
    <location>
        <begin position="1"/>
        <end position="459"/>
    </location>
</feature>
<dbReference type="PANTHER" id="PTHR18866">
    <property type="entry name" value="CARBOXYLASE:PYRUVATE/ACETYL-COA/PROPIONYL-COA CARBOXYLASE"/>
    <property type="match status" value="1"/>
</dbReference>
<keyword evidence="20" id="KW-1185">Reference proteome</keyword>
<evidence type="ECO:0000256" key="3">
    <source>
        <dbReference type="ARBA" id="ARBA00013050"/>
    </source>
</evidence>
<evidence type="ECO:0000313" key="19">
    <source>
        <dbReference type="EMBL" id="ABF52938.1"/>
    </source>
</evidence>
<dbReference type="Gene3D" id="2.40.50.100">
    <property type="match status" value="1"/>
</dbReference>
<dbReference type="GO" id="GO:0046872">
    <property type="term" value="F:metal ion binding"/>
    <property type="evidence" value="ECO:0007669"/>
    <property type="project" value="UniProtKB-KW"/>
</dbReference>
<evidence type="ECO:0000256" key="13">
    <source>
        <dbReference type="ARBA" id="ARBA00023267"/>
    </source>
</evidence>
<dbReference type="InterPro" id="IPR011761">
    <property type="entry name" value="ATP-grasp"/>
</dbReference>
<organism evidence="19 20">
    <name type="scientific">Sphingopyxis alaskensis (strain DSM 13593 / LMG 18877 / RB2256)</name>
    <name type="common">Sphingomonas alaskensis</name>
    <dbReference type="NCBI Taxonomy" id="317655"/>
    <lineage>
        <taxon>Bacteria</taxon>
        <taxon>Pseudomonadati</taxon>
        <taxon>Pseudomonadota</taxon>
        <taxon>Alphaproteobacteria</taxon>
        <taxon>Sphingomonadales</taxon>
        <taxon>Sphingomonadaceae</taxon>
        <taxon>Sphingopyxis</taxon>
    </lineage>
</organism>
<dbReference type="OrthoDB" id="9763189at2"/>
<evidence type="ECO:0000256" key="4">
    <source>
        <dbReference type="ARBA" id="ARBA00022598"/>
    </source>
</evidence>
<dbReference type="InterPro" id="IPR011764">
    <property type="entry name" value="Biotin_carboxylation_dom"/>
</dbReference>
<dbReference type="PROSITE" id="PS50979">
    <property type="entry name" value="BC"/>
    <property type="match status" value="1"/>
</dbReference>
<evidence type="ECO:0000256" key="2">
    <source>
        <dbReference type="ARBA" id="ARBA00005060"/>
    </source>
</evidence>
<dbReference type="FunFam" id="2.40.50.100:FF:000003">
    <property type="entry name" value="Acetyl-CoA carboxylase biotin carboxyl carrier protein"/>
    <property type="match status" value="1"/>
</dbReference>
<evidence type="ECO:0000256" key="6">
    <source>
        <dbReference type="ARBA" id="ARBA00022741"/>
    </source>
</evidence>
<dbReference type="PROSITE" id="PS50968">
    <property type="entry name" value="BIOTINYL_LIPOYL"/>
    <property type="match status" value="1"/>
</dbReference>
<reference evidence="19 20" key="1">
    <citation type="journal article" date="2009" name="Proc. Natl. Acad. Sci. U.S.A.">
        <title>The genomic basis of trophic strategy in marine bacteria.</title>
        <authorList>
            <person name="Lauro F.M."/>
            <person name="McDougald D."/>
            <person name="Thomas T."/>
            <person name="Williams T.J."/>
            <person name="Egan S."/>
            <person name="Rice S."/>
            <person name="DeMaere M.Z."/>
            <person name="Ting L."/>
            <person name="Ertan H."/>
            <person name="Johnson J."/>
            <person name="Ferriera S."/>
            <person name="Lapidus A."/>
            <person name="Anderson I."/>
            <person name="Kyrpides N."/>
            <person name="Munk A.C."/>
            <person name="Detter C."/>
            <person name="Han C.S."/>
            <person name="Brown M.V."/>
            <person name="Robb F.T."/>
            <person name="Kjelleberg S."/>
            <person name="Cavicchioli R."/>
        </authorList>
    </citation>
    <scope>NUCLEOTIDE SEQUENCE [LARGE SCALE GENOMIC DNA]</scope>
    <source>
        <strain evidence="20">DSM 13593 / LMG 18877 / RB2256</strain>
    </source>
</reference>
<feature type="domain" description="Lipoyl-binding" evidence="16">
    <location>
        <begin position="589"/>
        <end position="668"/>
    </location>
</feature>
<dbReference type="AlphaFoldDB" id="Q1GTT4"/>
<dbReference type="InterPro" id="IPR041265">
    <property type="entry name" value="PCC_BT"/>
</dbReference>
<dbReference type="CDD" id="cd06850">
    <property type="entry name" value="biotinyl_domain"/>
    <property type="match status" value="1"/>
</dbReference>
<dbReference type="STRING" id="317655.Sala_1223"/>
<evidence type="ECO:0000256" key="11">
    <source>
        <dbReference type="ARBA" id="ARBA00023098"/>
    </source>
</evidence>
<keyword evidence="6 15" id="KW-0547">Nucleotide-binding</keyword>
<keyword evidence="10" id="KW-0442">Lipid degradation</keyword>
<dbReference type="EC" id="6.4.1.3" evidence="3"/>
<comment type="catalytic activity">
    <reaction evidence="14">
        <text>propanoyl-CoA + hydrogencarbonate + ATP = (S)-methylmalonyl-CoA + ADP + phosphate + H(+)</text>
        <dbReference type="Rhea" id="RHEA:23720"/>
        <dbReference type="ChEBI" id="CHEBI:15378"/>
        <dbReference type="ChEBI" id="CHEBI:17544"/>
        <dbReference type="ChEBI" id="CHEBI:30616"/>
        <dbReference type="ChEBI" id="CHEBI:43474"/>
        <dbReference type="ChEBI" id="CHEBI:57327"/>
        <dbReference type="ChEBI" id="CHEBI:57392"/>
        <dbReference type="ChEBI" id="CHEBI:456216"/>
        <dbReference type="EC" id="6.4.1.3"/>
    </reaction>
    <physiologicalReaction direction="left-to-right" evidence="14">
        <dbReference type="Rhea" id="RHEA:23721"/>
    </physiologicalReaction>
</comment>
<dbReference type="Gene3D" id="3.30.470.20">
    <property type="entry name" value="ATP-grasp fold, B domain"/>
    <property type="match status" value="1"/>
</dbReference>
<dbReference type="PROSITE" id="PS00867">
    <property type="entry name" value="CPSASE_2"/>
    <property type="match status" value="1"/>
</dbReference>
<dbReference type="FunFam" id="3.40.50.20:FF:000010">
    <property type="entry name" value="Propionyl-CoA carboxylase subunit alpha"/>
    <property type="match status" value="1"/>
</dbReference>
<dbReference type="PROSITE" id="PS00188">
    <property type="entry name" value="BIOTIN"/>
    <property type="match status" value="1"/>
</dbReference>
<dbReference type="Pfam" id="PF00289">
    <property type="entry name" value="Biotin_carb_N"/>
    <property type="match status" value="1"/>
</dbReference>
<dbReference type="PANTHER" id="PTHR18866:SF33">
    <property type="entry name" value="METHYLCROTONOYL-COA CARBOXYLASE SUBUNIT ALPHA, MITOCHONDRIAL-RELATED"/>
    <property type="match status" value="1"/>
</dbReference>
<keyword evidence="11" id="KW-0443">Lipid metabolism</keyword>
<dbReference type="GO" id="GO:0005524">
    <property type="term" value="F:ATP binding"/>
    <property type="evidence" value="ECO:0007669"/>
    <property type="project" value="UniProtKB-UniRule"/>
</dbReference>
<keyword evidence="12" id="KW-0464">Manganese</keyword>
<keyword evidence="7 15" id="KW-0067">ATP-binding</keyword>
<dbReference type="InterPro" id="IPR011053">
    <property type="entry name" value="Single_hybrid_motif"/>
</dbReference>
<proteinExistence type="predicted"/>
<dbReference type="Pfam" id="PF18140">
    <property type="entry name" value="PCC_BT"/>
    <property type="match status" value="1"/>
</dbReference>
<evidence type="ECO:0000256" key="8">
    <source>
        <dbReference type="ARBA" id="ARBA00022842"/>
    </source>
</evidence>
<dbReference type="InterPro" id="IPR011054">
    <property type="entry name" value="Rudment_hybrid_motif"/>
</dbReference>
<evidence type="ECO:0000259" key="16">
    <source>
        <dbReference type="PROSITE" id="PS50968"/>
    </source>
</evidence>
<dbReference type="SUPFAM" id="SSF52440">
    <property type="entry name" value="PreATP-grasp domain"/>
    <property type="match status" value="1"/>
</dbReference>
<gene>
    <name evidence="19" type="ordered locus">Sala_1223</name>
</gene>
<comment type="pathway">
    <text evidence="2">Metabolic intermediate metabolism; propanoyl-CoA degradation; succinyl-CoA from propanoyl-CoA: step 1/3.</text>
</comment>
<dbReference type="HOGENOM" id="CLU_000395_3_3_5"/>
<evidence type="ECO:0000256" key="5">
    <source>
        <dbReference type="ARBA" id="ARBA00022723"/>
    </source>
</evidence>
<dbReference type="SUPFAM" id="SSF51230">
    <property type="entry name" value="Single hybrid motif"/>
    <property type="match status" value="1"/>
</dbReference>
<dbReference type="Pfam" id="PF02785">
    <property type="entry name" value="Biotin_carb_C"/>
    <property type="match status" value="1"/>
</dbReference>
<dbReference type="Proteomes" id="UP000006578">
    <property type="component" value="Chromosome"/>
</dbReference>
<keyword evidence="13" id="KW-0092">Biotin</keyword>
<dbReference type="InterPro" id="IPR000089">
    <property type="entry name" value="Biotin_lipoyl"/>
</dbReference>
<dbReference type="FunFam" id="3.30.470.20:FF:000028">
    <property type="entry name" value="Methylcrotonoyl-CoA carboxylase subunit alpha, mitochondrial"/>
    <property type="match status" value="1"/>
</dbReference>
<keyword evidence="8" id="KW-0460">Magnesium</keyword>
<evidence type="ECO:0000256" key="15">
    <source>
        <dbReference type="PROSITE-ProRule" id="PRU00409"/>
    </source>
</evidence>
<evidence type="ECO:0000256" key="1">
    <source>
        <dbReference type="ARBA" id="ARBA00001953"/>
    </source>
</evidence>
<dbReference type="Gene3D" id="3.30.700.30">
    <property type="match status" value="1"/>
</dbReference>
<evidence type="ECO:0000259" key="17">
    <source>
        <dbReference type="PROSITE" id="PS50975"/>
    </source>
</evidence>
<dbReference type="EMBL" id="CP000356">
    <property type="protein sequence ID" value="ABF52938.1"/>
    <property type="molecule type" value="Genomic_DNA"/>
</dbReference>
<evidence type="ECO:0000313" key="20">
    <source>
        <dbReference type="Proteomes" id="UP000006578"/>
    </source>
</evidence>
<dbReference type="UniPathway" id="UPA00945">
    <property type="reaction ID" value="UER00908"/>
</dbReference>
<dbReference type="SMART" id="SM00878">
    <property type="entry name" value="Biotin_carb_C"/>
    <property type="match status" value="1"/>
</dbReference>
<evidence type="ECO:0000259" key="18">
    <source>
        <dbReference type="PROSITE" id="PS50979"/>
    </source>
</evidence>